<organism evidence="1 2">
    <name type="scientific">Streptomyces gilvosporeus</name>
    <dbReference type="NCBI Taxonomy" id="553510"/>
    <lineage>
        <taxon>Bacteria</taxon>
        <taxon>Bacillati</taxon>
        <taxon>Actinomycetota</taxon>
        <taxon>Actinomycetes</taxon>
        <taxon>Kitasatosporales</taxon>
        <taxon>Streptomycetaceae</taxon>
        <taxon>Streptomyces</taxon>
    </lineage>
</organism>
<name>A0A1V0TTH1_9ACTN</name>
<gene>
    <name evidence="1" type="ORF">B1H19_18925</name>
</gene>
<protein>
    <submittedName>
        <fullName evidence="1">Uncharacterized protein</fullName>
    </submittedName>
</protein>
<dbReference type="KEGG" id="sgv:B1H19_18925"/>
<keyword evidence="2" id="KW-1185">Reference proteome</keyword>
<evidence type="ECO:0000313" key="1">
    <source>
        <dbReference type="EMBL" id="ARF55982.1"/>
    </source>
</evidence>
<evidence type="ECO:0000313" key="2">
    <source>
        <dbReference type="Proteomes" id="UP000192726"/>
    </source>
</evidence>
<dbReference type="AlphaFoldDB" id="A0A1V0TTH1"/>
<accession>A0A1V0TTH1</accession>
<dbReference type="EMBL" id="CP020569">
    <property type="protein sequence ID" value="ARF55982.1"/>
    <property type="molecule type" value="Genomic_DNA"/>
</dbReference>
<proteinExistence type="predicted"/>
<dbReference type="Proteomes" id="UP000192726">
    <property type="component" value="Chromosome"/>
</dbReference>
<dbReference type="STRING" id="553510.B1H19_18925"/>
<sequence length="111" mass="11702">MQPLVDALAAAGVAVRWSLGLGEQRDAHRLVERHGVAALVDLAAHRTAPGDAPKSARYWLKVWSDLDRPAPPSPAPAGNVVPFRGRSAPAAASNRQNLLAALGNIESRENA</sequence>
<reference evidence="1 2" key="1">
    <citation type="submission" date="2017-04" db="EMBL/GenBank/DDBJ databases">
        <title>Complete Genome Sequence of Streptomyces gilvosporeus F607, a Capable Producer of Natamycin.</title>
        <authorList>
            <person name="Zong G."/>
            <person name="Zhong C."/>
            <person name="Fu J."/>
            <person name="Qin R."/>
            <person name="Cao G."/>
        </authorList>
    </citation>
    <scope>NUCLEOTIDE SEQUENCE [LARGE SCALE GENOMIC DNA]</scope>
    <source>
        <strain evidence="1 2">F607</strain>
    </source>
</reference>